<name>A0A7I8JX56_SPIIN</name>
<dbReference type="PANTHER" id="PTHR24291">
    <property type="entry name" value="CYTOCHROME P450 FAMILY 4"/>
    <property type="match status" value="1"/>
</dbReference>
<evidence type="ECO:0000256" key="3">
    <source>
        <dbReference type="RuleBase" id="RU000461"/>
    </source>
</evidence>
<keyword evidence="2 3" id="KW-0349">Heme</keyword>
<dbReference type="InterPro" id="IPR001128">
    <property type="entry name" value="Cyt_P450"/>
</dbReference>
<keyword evidence="6" id="KW-1185">Reference proteome</keyword>
<keyword evidence="3" id="KW-0503">Monooxygenase</keyword>
<dbReference type="InterPro" id="IPR050196">
    <property type="entry name" value="Cytochrome_P450_Monoox"/>
</dbReference>
<dbReference type="InterPro" id="IPR036396">
    <property type="entry name" value="Cyt_P450_sf"/>
</dbReference>
<comment type="similarity">
    <text evidence="1 3">Belongs to the cytochrome P450 family.</text>
</comment>
<dbReference type="InterPro" id="IPR002401">
    <property type="entry name" value="Cyt_P450_E_grp-I"/>
</dbReference>
<dbReference type="AlphaFoldDB" id="A0A7I8JX56"/>
<dbReference type="PROSITE" id="PS00086">
    <property type="entry name" value="CYTOCHROME_P450"/>
    <property type="match status" value="1"/>
</dbReference>
<dbReference type="SUPFAM" id="SSF48264">
    <property type="entry name" value="Cytochrome P450"/>
    <property type="match status" value="1"/>
</dbReference>
<feature type="transmembrane region" description="Helical" evidence="4">
    <location>
        <begin position="51"/>
        <end position="72"/>
    </location>
</feature>
<dbReference type="GO" id="GO:0016705">
    <property type="term" value="F:oxidoreductase activity, acting on paired donors, with incorporation or reduction of molecular oxygen"/>
    <property type="evidence" value="ECO:0007669"/>
    <property type="project" value="InterPro"/>
</dbReference>
<dbReference type="OrthoDB" id="1470350at2759"/>
<evidence type="ECO:0000256" key="2">
    <source>
        <dbReference type="PIRSR" id="PIRSR602401-1"/>
    </source>
</evidence>
<keyword evidence="3" id="KW-0560">Oxidoreductase</keyword>
<dbReference type="GO" id="GO:0005506">
    <property type="term" value="F:iron ion binding"/>
    <property type="evidence" value="ECO:0007669"/>
    <property type="project" value="InterPro"/>
</dbReference>
<comment type="cofactor">
    <cofactor evidence="2">
        <name>heme</name>
        <dbReference type="ChEBI" id="CHEBI:30413"/>
    </cofactor>
</comment>
<dbReference type="EMBL" id="LR746264">
    <property type="protein sequence ID" value="CAA7388416.1"/>
    <property type="molecule type" value="Genomic_DNA"/>
</dbReference>
<dbReference type="PRINTS" id="PR00463">
    <property type="entry name" value="EP450I"/>
</dbReference>
<dbReference type="Pfam" id="PF00067">
    <property type="entry name" value="p450"/>
    <property type="match status" value="1"/>
</dbReference>
<keyword evidence="2 3" id="KW-0408">Iron</keyword>
<organism evidence="5 6">
    <name type="scientific">Spirodela intermedia</name>
    <name type="common">Intermediate duckweed</name>
    <dbReference type="NCBI Taxonomy" id="51605"/>
    <lineage>
        <taxon>Eukaryota</taxon>
        <taxon>Viridiplantae</taxon>
        <taxon>Streptophyta</taxon>
        <taxon>Embryophyta</taxon>
        <taxon>Tracheophyta</taxon>
        <taxon>Spermatophyta</taxon>
        <taxon>Magnoliopsida</taxon>
        <taxon>Liliopsida</taxon>
        <taxon>Araceae</taxon>
        <taxon>Lemnoideae</taxon>
        <taxon>Spirodela</taxon>
    </lineage>
</organism>
<proteinExistence type="inferred from homology"/>
<dbReference type="PRINTS" id="PR00385">
    <property type="entry name" value="P450"/>
</dbReference>
<dbReference type="GO" id="GO:0020037">
    <property type="term" value="F:heme binding"/>
    <property type="evidence" value="ECO:0007669"/>
    <property type="project" value="InterPro"/>
</dbReference>
<reference evidence="5" key="1">
    <citation type="submission" date="2020-02" db="EMBL/GenBank/DDBJ databases">
        <authorList>
            <person name="Scholz U."/>
            <person name="Mascher M."/>
            <person name="Fiebig A."/>
        </authorList>
    </citation>
    <scope>NUCLEOTIDE SEQUENCE</scope>
</reference>
<evidence type="ECO:0000313" key="6">
    <source>
        <dbReference type="Proteomes" id="UP000663760"/>
    </source>
</evidence>
<dbReference type="CDD" id="cd00302">
    <property type="entry name" value="cytochrome_P450"/>
    <property type="match status" value="1"/>
</dbReference>
<evidence type="ECO:0000256" key="1">
    <source>
        <dbReference type="ARBA" id="ARBA00010617"/>
    </source>
</evidence>
<keyword evidence="2 3" id="KW-0479">Metal-binding</keyword>
<sequence length="548" mass="61075">MASAGEGTSIGTAVEAAVPCTLLGLLLQGKSAGASSDAVGDRSGICFMREYAARATNIVLWAVLIAVTVILLRRLGRVVRFWAKGSRIPGPPILSFYRHSKLIPEWGDLTGYLSKLHEIYGPIVRLWLSPTELVVSVTDLSLIKEVLIKEEDKSPLPGRLFRLAFGDSSLFAPSFDLVQQRRESLEIQLNGVLLGKSSSIPLKVLDCIVKKIDAFMAEGPVDCEEMSQCVAFSIIGSTLFGHSFLTWSNADTYRELLMRVAKDASFWASYNIPPIWKRGFWRYWRLCTRLKGLTRDILVQCGRSYTSFEKTGQTSWKETAEYGTFEKGMLLGELNLHLILEDEPYGNIMGMMFHGYLKISGLINNILIKLVLNPEMQEKIFSEITEMNKRVSGSHPFDVQKMQFLLATVFESARLLPSGPLLQRCSLKHDLNLRKSLTIPAGAIFVVPVHLVQTDSTIWGKDACQFNPLRFVSKTVMYFPSLADVNCGFLPFGSGKRACVGQKFAVLAISTLLASWIQEFQIQLHAAPEDSALLQHPPSPKIMFVRRS</sequence>
<dbReference type="Proteomes" id="UP000663760">
    <property type="component" value="Chromosome 1"/>
</dbReference>
<keyword evidence="4" id="KW-1133">Transmembrane helix</keyword>
<dbReference type="GO" id="GO:0004497">
    <property type="term" value="F:monooxygenase activity"/>
    <property type="evidence" value="ECO:0007669"/>
    <property type="project" value="UniProtKB-KW"/>
</dbReference>
<evidence type="ECO:0000313" key="5">
    <source>
        <dbReference type="EMBL" id="CAA7388416.1"/>
    </source>
</evidence>
<keyword evidence="4" id="KW-0812">Transmembrane</keyword>
<dbReference type="Gene3D" id="1.10.630.10">
    <property type="entry name" value="Cytochrome P450"/>
    <property type="match status" value="1"/>
</dbReference>
<protein>
    <submittedName>
        <fullName evidence="5">Uncharacterized protein</fullName>
    </submittedName>
</protein>
<evidence type="ECO:0000256" key="4">
    <source>
        <dbReference type="SAM" id="Phobius"/>
    </source>
</evidence>
<keyword evidence="4" id="KW-0472">Membrane</keyword>
<accession>A0A7I8JX56</accession>
<gene>
    <name evidence="5" type="ORF">SI8410_01000657</name>
</gene>
<dbReference type="PANTHER" id="PTHR24291:SF185">
    <property type="entry name" value="PREMNASPIRODIENE OXYGENASE-LIKE"/>
    <property type="match status" value="1"/>
</dbReference>
<feature type="binding site" description="axial binding residue" evidence="2">
    <location>
        <position position="499"/>
    </location>
    <ligand>
        <name>heme</name>
        <dbReference type="ChEBI" id="CHEBI:30413"/>
    </ligand>
    <ligandPart>
        <name>Fe</name>
        <dbReference type="ChEBI" id="CHEBI:18248"/>
    </ligandPart>
</feature>
<dbReference type="InterPro" id="IPR017972">
    <property type="entry name" value="Cyt_P450_CS"/>
</dbReference>